<evidence type="ECO:0000313" key="2">
    <source>
        <dbReference type="EMBL" id="EEV24252.1"/>
    </source>
</evidence>
<sequence length="220" mass="25057">MKGFQRLLTHLAILLTFNTAYASPTDPTDENFITALQKSIDNQKIVGVCIKVNASGNYKYGNVGKADLMITDFGLSRYRDIYQKELAMANYLVEQGLLTKVGVETFESPSTVSDDHEEHLFNFTKKGSEYVKFKDYNAHIPIRIYTLCSGKEKITEIIQASSPKLDHYNNTFVTVFAKSEIIPSTIDDWAKVFEYAPSREIKATLYLMHNGWMEASQIRR</sequence>
<accession>A0ABP2GQR4</accession>
<name>A0ABP2GQR4_9PAST</name>
<gene>
    <name evidence="2" type="ORF">AM202_04811</name>
</gene>
<feature type="signal peptide" evidence="1">
    <location>
        <begin position="1"/>
        <end position="22"/>
    </location>
</feature>
<organism evidence="2 3">
    <name type="scientific">Actinobacillus minor 202</name>
    <dbReference type="NCBI Taxonomy" id="591023"/>
    <lineage>
        <taxon>Bacteria</taxon>
        <taxon>Pseudomonadati</taxon>
        <taxon>Pseudomonadota</taxon>
        <taxon>Gammaproteobacteria</taxon>
        <taxon>Pasteurellales</taxon>
        <taxon>Pasteurellaceae</taxon>
        <taxon>Actinobacillus</taxon>
    </lineage>
</organism>
<comment type="caution">
    <text evidence="2">The sequence shown here is derived from an EMBL/GenBank/DDBJ whole genome shotgun (WGS) entry which is preliminary data.</text>
</comment>
<evidence type="ECO:0000313" key="3">
    <source>
        <dbReference type="Proteomes" id="UP000003394"/>
    </source>
</evidence>
<dbReference type="EMBL" id="ACFT01000038">
    <property type="protein sequence ID" value="EEV24252.1"/>
    <property type="molecule type" value="Genomic_DNA"/>
</dbReference>
<feature type="chain" id="PRO_5046729249" evidence="1">
    <location>
        <begin position="23"/>
        <end position="220"/>
    </location>
</feature>
<proteinExistence type="predicted"/>
<keyword evidence="1" id="KW-0732">Signal</keyword>
<evidence type="ECO:0000256" key="1">
    <source>
        <dbReference type="SAM" id="SignalP"/>
    </source>
</evidence>
<keyword evidence="3" id="KW-1185">Reference proteome</keyword>
<dbReference type="RefSeq" id="WP_005819089.1">
    <property type="nucleotide sequence ID" value="NZ_ACFT01000038.1"/>
</dbReference>
<reference evidence="2 3" key="1">
    <citation type="journal article" date="2010" name="Vet. Microbiol.">
        <title>Production of haemolysins by strains of the Actinobacillus minor/porcitonsillarum complex.</title>
        <authorList>
            <person name="Arya G."/>
            <person name="Niven D.F."/>
        </authorList>
    </citation>
    <scope>NUCLEOTIDE SEQUENCE [LARGE SCALE GENOMIC DNA]</scope>
    <source>
        <strain evidence="3">strain 202</strain>
    </source>
</reference>
<dbReference type="Proteomes" id="UP000003394">
    <property type="component" value="Unassembled WGS sequence"/>
</dbReference>
<protein>
    <submittedName>
        <fullName evidence="2">Uncharacterized protein</fullName>
    </submittedName>
</protein>